<dbReference type="Gene3D" id="3.40.50.1000">
    <property type="entry name" value="HAD superfamily/HAD-like"/>
    <property type="match status" value="1"/>
</dbReference>
<dbReference type="Proteomes" id="UP000276776">
    <property type="component" value="Unassembled WGS sequence"/>
</dbReference>
<dbReference type="OMA" id="ELQCRGK"/>
<dbReference type="SUPFAM" id="SSF56784">
    <property type="entry name" value="HAD-like"/>
    <property type="match status" value="1"/>
</dbReference>
<dbReference type="InterPro" id="IPR006439">
    <property type="entry name" value="HAD-SF_hydro_IA"/>
</dbReference>
<sequence length="244" mass="27217">MISLKQSLNITHVIFDMDGLLINTEVVFSKVNQFLLSKYNKEFTSQLRSLVTGMPKKPAVERILEHEGLLGKVDVDDYCKQYDEIAKGMLPNCPLMPGALKLVQHLKSHHIPMAICTGATKKEFELKTRSHKELIDLVPVKLFSGDDPDVKQGKPAPDPYLVTMNRFAEKPENPLNVLVFEDATNGVRSALAAGMAVIMIPDLSYMIVPNELKSKILFVHKSLEEFKPETVGLPPYSANSNKLS</sequence>
<dbReference type="AlphaFoldDB" id="A0A0N5DAB1"/>
<proteinExistence type="predicted"/>
<dbReference type="Gene3D" id="1.10.150.240">
    <property type="entry name" value="Putative phosphatase, domain 2"/>
    <property type="match status" value="1"/>
</dbReference>
<reference evidence="1 2" key="2">
    <citation type="submission" date="2018-11" db="EMBL/GenBank/DDBJ databases">
        <authorList>
            <consortium name="Pathogen Informatics"/>
        </authorList>
    </citation>
    <scope>NUCLEOTIDE SEQUENCE [LARGE SCALE GENOMIC DNA]</scope>
</reference>
<dbReference type="EMBL" id="UYYF01004972">
    <property type="protein sequence ID" value="VDN07765.1"/>
    <property type="molecule type" value="Genomic_DNA"/>
</dbReference>
<evidence type="ECO:0000313" key="1">
    <source>
        <dbReference type="EMBL" id="VDN07765.1"/>
    </source>
</evidence>
<gene>
    <name evidence="1" type="ORF">TCLT_LOCUS10089</name>
</gene>
<dbReference type="InterPro" id="IPR041492">
    <property type="entry name" value="HAD_2"/>
</dbReference>
<reference evidence="3" key="1">
    <citation type="submission" date="2017-02" db="UniProtKB">
        <authorList>
            <consortium name="WormBaseParasite"/>
        </authorList>
    </citation>
    <scope>IDENTIFICATION</scope>
</reference>
<evidence type="ECO:0000313" key="2">
    <source>
        <dbReference type="Proteomes" id="UP000276776"/>
    </source>
</evidence>
<dbReference type="STRING" id="103827.A0A0N5DAB1"/>
<dbReference type="OrthoDB" id="40579at2759"/>
<dbReference type="PANTHER" id="PTHR18901:SF38">
    <property type="entry name" value="PSEUDOURIDINE-5'-PHOSPHATASE"/>
    <property type="match status" value="1"/>
</dbReference>
<dbReference type="Pfam" id="PF13419">
    <property type="entry name" value="HAD_2"/>
    <property type="match status" value="1"/>
</dbReference>
<accession>A0A0N5DAB1</accession>
<dbReference type="GO" id="GO:0016791">
    <property type="term" value="F:phosphatase activity"/>
    <property type="evidence" value="ECO:0007669"/>
    <property type="project" value="TreeGrafter"/>
</dbReference>
<dbReference type="SFLD" id="SFLDS00003">
    <property type="entry name" value="Haloacid_Dehalogenase"/>
    <property type="match status" value="1"/>
</dbReference>
<name>A0A0N5DAB1_THECL</name>
<dbReference type="SFLD" id="SFLDG01129">
    <property type="entry name" value="C1.5:_HAD__Beta-PGM__Phosphata"/>
    <property type="match status" value="1"/>
</dbReference>
<keyword evidence="2" id="KW-1185">Reference proteome</keyword>
<dbReference type="InterPro" id="IPR036412">
    <property type="entry name" value="HAD-like_sf"/>
</dbReference>
<dbReference type="FunFam" id="3.40.50.1000:FF:000055">
    <property type="entry name" value="Haloacid dehalogenase-like hydrolase family protein"/>
    <property type="match status" value="1"/>
</dbReference>
<dbReference type="WBParaSite" id="TCLT_0001010001-mRNA-1">
    <property type="protein sequence ID" value="TCLT_0001010001-mRNA-1"/>
    <property type="gene ID" value="TCLT_0001010001"/>
</dbReference>
<evidence type="ECO:0000313" key="3">
    <source>
        <dbReference type="WBParaSite" id="TCLT_0001010001-mRNA-1"/>
    </source>
</evidence>
<organism evidence="3">
    <name type="scientific">Thelazia callipaeda</name>
    <name type="common">Oriental eyeworm</name>
    <name type="synonym">Parasitic nematode</name>
    <dbReference type="NCBI Taxonomy" id="103827"/>
    <lineage>
        <taxon>Eukaryota</taxon>
        <taxon>Metazoa</taxon>
        <taxon>Ecdysozoa</taxon>
        <taxon>Nematoda</taxon>
        <taxon>Chromadorea</taxon>
        <taxon>Rhabditida</taxon>
        <taxon>Spirurina</taxon>
        <taxon>Spiruromorpha</taxon>
        <taxon>Thelazioidea</taxon>
        <taxon>Thelaziidae</taxon>
        <taxon>Thelazia</taxon>
    </lineage>
</organism>
<dbReference type="InterPro" id="IPR023214">
    <property type="entry name" value="HAD_sf"/>
</dbReference>
<dbReference type="InterPro" id="IPR023198">
    <property type="entry name" value="PGP-like_dom2"/>
</dbReference>
<protein>
    <submittedName>
        <fullName evidence="3">Pseudouridine-5'-monophosphatase</fullName>
    </submittedName>
</protein>
<dbReference type="NCBIfam" id="TIGR01509">
    <property type="entry name" value="HAD-SF-IA-v3"/>
    <property type="match status" value="1"/>
</dbReference>
<dbReference type="PANTHER" id="PTHR18901">
    <property type="entry name" value="2-DEOXYGLUCOSE-6-PHOSPHATE PHOSPHATASE 2"/>
    <property type="match status" value="1"/>
</dbReference>